<dbReference type="Pfam" id="PF00076">
    <property type="entry name" value="RRM_1"/>
    <property type="match status" value="1"/>
</dbReference>
<dbReference type="CDD" id="cd12236">
    <property type="entry name" value="RRM_snRNP70"/>
    <property type="match status" value="1"/>
</dbReference>
<evidence type="ECO:0000259" key="6">
    <source>
        <dbReference type="PROSITE" id="PS50102"/>
    </source>
</evidence>
<keyword evidence="3" id="KW-0539">Nucleus</keyword>
<feature type="non-terminal residue" evidence="7">
    <location>
        <position position="197"/>
    </location>
</feature>
<dbReference type="FunFam" id="3.30.70.330:FF:000298">
    <property type="entry name" value="U1 small nuclear ribonucleoprotein 70 kDa"/>
    <property type="match status" value="1"/>
</dbReference>
<keyword evidence="4" id="KW-0687">Ribonucleoprotein</keyword>
<dbReference type="OrthoDB" id="4207594at2759"/>
<dbReference type="GO" id="GO:0071004">
    <property type="term" value="C:U2-type prespliceosome"/>
    <property type="evidence" value="ECO:0007669"/>
    <property type="project" value="TreeGrafter"/>
</dbReference>
<dbReference type="PANTHER" id="PTHR13952">
    <property type="entry name" value="U1 SMALL NUCLEAR RIBONUCLEOPROTEIN 70 KD"/>
    <property type="match status" value="1"/>
</dbReference>
<dbReference type="SMART" id="SM00360">
    <property type="entry name" value="RRM"/>
    <property type="match status" value="1"/>
</dbReference>
<dbReference type="SUPFAM" id="SSF54928">
    <property type="entry name" value="RNA-binding domain, RBD"/>
    <property type="match status" value="1"/>
</dbReference>
<dbReference type="GO" id="GO:0003729">
    <property type="term" value="F:mRNA binding"/>
    <property type="evidence" value="ECO:0007669"/>
    <property type="project" value="TreeGrafter"/>
</dbReference>
<dbReference type="InterPro" id="IPR051183">
    <property type="entry name" value="U1_U11-U12_snRNP_70-35kDa"/>
</dbReference>
<dbReference type="GO" id="GO:0000398">
    <property type="term" value="P:mRNA splicing, via spliceosome"/>
    <property type="evidence" value="ECO:0007669"/>
    <property type="project" value="TreeGrafter"/>
</dbReference>
<evidence type="ECO:0000313" key="8">
    <source>
        <dbReference type="Proteomes" id="UP000095009"/>
    </source>
</evidence>
<dbReference type="EMBL" id="KV454406">
    <property type="protein sequence ID" value="ODQ67711.1"/>
    <property type="molecule type" value="Genomic_DNA"/>
</dbReference>
<evidence type="ECO:0000256" key="5">
    <source>
        <dbReference type="PROSITE-ProRule" id="PRU00176"/>
    </source>
</evidence>
<reference evidence="7 8" key="1">
    <citation type="journal article" date="2016" name="Proc. Natl. Acad. Sci. U.S.A.">
        <title>Comparative genomics of biotechnologically important yeasts.</title>
        <authorList>
            <person name="Riley R."/>
            <person name="Haridas S."/>
            <person name="Wolfe K.H."/>
            <person name="Lopes M.R."/>
            <person name="Hittinger C.T."/>
            <person name="Goeker M."/>
            <person name="Salamov A.A."/>
            <person name="Wisecaver J.H."/>
            <person name="Long T.M."/>
            <person name="Calvey C.H."/>
            <person name="Aerts A.L."/>
            <person name="Barry K.W."/>
            <person name="Choi C."/>
            <person name="Clum A."/>
            <person name="Coughlan A.Y."/>
            <person name="Deshpande S."/>
            <person name="Douglass A.P."/>
            <person name="Hanson S.J."/>
            <person name="Klenk H.-P."/>
            <person name="LaButti K.M."/>
            <person name="Lapidus A."/>
            <person name="Lindquist E.A."/>
            <person name="Lipzen A.M."/>
            <person name="Meier-Kolthoff J.P."/>
            <person name="Ohm R.A."/>
            <person name="Otillar R.P."/>
            <person name="Pangilinan J.L."/>
            <person name="Peng Y."/>
            <person name="Rokas A."/>
            <person name="Rosa C.A."/>
            <person name="Scheuner C."/>
            <person name="Sibirny A.A."/>
            <person name="Slot J.C."/>
            <person name="Stielow J.B."/>
            <person name="Sun H."/>
            <person name="Kurtzman C.P."/>
            <person name="Blackwell M."/>
            <person name="Grigoriev I.V."/>
            <person name="Jeffries T.W."/>
        </authorList>
    </citation>
    <scope>NUCLEOTIDE SEQUENCE [LARGE SCALE GENOMIC DNA]</scope>
    <source>
        <strain evidence="7 8">DSM 6958</strain>
    </source>
</reference>
<dbReference type="GO" id="GO:0030619">
    <property type="term" value="F:U1 snRNA binding"/>
    <property type="evidence" value="ECO:0007669"/>
    <property type="project" value="InterPro"/>
</dbReference>
<gene>
    <name evidence="7" type="ORF">NADFUDRAFT_8147</name>
</gene>
<keyword evidence="8" id="KW-1185">Reference proteome</keyword>
<dbReference type="PANTHER" id="PTHR13952:SF5">
    <property type="entry name" value="U1 SMALL NUCLEAR RIBONUCLEOPROTEIN 70 KDA"/>
    <property type="match status" value="1"/>
</dbReference>
<dbReference type="GO" id="GO:0005685">
    <property type="term" value="C:U1 snRNP"/>
    <property type="evidence" value="ECO:0007669"/>
    <property type="project" value="EnsemblFungi"/>
</dbReference>
<evidence type="ECO:0000256" key="3">
    <source>
        <dbReference type="ARBA" id="ARBA00023242"/>
    </source>
</evidence>
<dbReference type="PROSITE" id="PS50102">
    <property type="entry name" value="RRM"/>
    <property type="match status" value="1"/>
</dbReference>
<feature type="non-terminal residue" evidence="7">
    <location>
        <position position="1"/>
    </location>
</feature>
<evidence type="ECO:0000256" key="4">
    <source>
        <dbReference type="ARBA" id="ARBA00023274"/>
    </source>
</evidence>
<protein>
    <submittedName>
        <fullName evidence="7">RNA-binding domain-containing protein</fullName>
    </submittedName>
</protein>
<dbReference type="InterPro" id="IPR022023">
    <property type="entry name" value="U1snRNP70_N"/>
</dbReference>
<dbReference type="Pfam" id="PF12220">
    <property type="entry name" value="U1snRNP70_N"/>
    <property type="match status" value="1"/>
</dbReference>
<keyword evidence="2 5" id="KW-0694">RNA-binding</keyword>
<dbReference type="InterPro" id="IPR034143">
    <property type="entry name" value="snRNP70_RRM"/>
</dbReference>
<comment type="subcellular location">
    <subcellularLocation>
        <location evidence="1">Nucleus</location>
    </subcellularLocation>
</comment>
<dbReference type="InterPro" id="IPR012677">
    <property type="entry name" value="Nucleotide-bd_a/b_plait_sf"/>
</dbReference>
<dbReference type="GO" id="GO:0071011">
    <property type="term" value="C:precatalytic spliceosome"/>
    <property type="evidence" value="ECO:0007669"/>
    <property type="project" value="TreeGrafter"/>
</dbReference>
<feature type="domain" description="RRM" evidence="6">
    <location>
        <begin position="97"/>
        <end position="175"/>
    </location>
</feature>
<accession>A0A1E3PQM1</accession>
<evidence type="ECO:0000313" key="7">
    <source>
        <dbReference type="EMBL" id="ODQ67711.1"/>
    </source>
</evidence>
<proteinExistence type="predicted"/>
<dbReference type="STRING" id="857566.A0A1E3PQM1"/>
<name>A0A1E3PQM1_9ASCO</name>
<dbReference type="InterPro" id="IPR000504">
    <property type="entry name" value="RRM_dom"/>
</dbReference>
<dbReference type="AlphaFoldDB" id="A0A1E3PQM1"/>
<evidence type="ECO:0000256" key="1">
    <source>
        <dbReference type="ARBA" id="ARBA00004123"/>
    </source>
</evidence>
<evidence type="ECO:0000256" key="2">
    <source>
        <dbReference type="ARBA" id="ARBA00022884"/>
    </source>
</evidence>
<organism evidence="7 8">
    <name type="scientific">Nadsonia fulvescens var. elongata DSM 6958</name>
    <dbReference type="NCBI Taxonomy" id="857566"/>
    <lineage>
        <taxon>Eukaryota</taxon>
        <taxon>Fungi</taxon>
        <taxon>Dikarya</taxon>
        <taxon>Ascomycota</taxon>
        <taxon>Saccharomycotina</taxon>
        <taxon>Dipodascomycetes</taxon>
        <taxon>Dipodascales</taxon>
        <taxon>Dipodascales incertae sedis</taxon>
        <taxon>Nadsonia</taxon>
    </lineage>
</organism>
<dbReference type="InterPro" id="IPR035979">
    <property type="entry name" value="RBD_domain_sf"/>
</dbReference>
<dbReference type="Gene3D" id="3.30.70.330">
    <property type="match status" value="1"/>
</dbReference>
<dbReference type="Proteomes" id="UP000095009">
    <property type="component" value="Unassembled WGS sequence"/>
</dbReference>
<sequence>KLPPTLADLFKPRPPLKYAKPLDYDPSLRRTHHILGVSQFLDILNKPDPDYRPTETWLEQKAREKRVKQEVHEAALKEATEQWNPANDPQVRGDPYKTLFISRLSYEVNEQDLEKEFVRFGPIERVRVVRDNETGKSSGYAFIVFERERDLKAAYKETNGLIIKGRKVLVDVERGRTVKDWKPRKLGGGLGGRHYTK</sequence>